<keyword evidence="13" id="KW-0175">Coiled coil</keyword>
<dbReference type="AlphaFoldDB" id="A0A101E707"/>
<evidence type="ECO:0000313" key="15">
    <source>
        <dbReference type="EMBL" id="HBT50339.1"/>
    </source>
</evidence>
<evidence type="ECO:0000256" key="2">
    <source>
        <dbReference type="ARBA" id="ARBA00009054"/>
    </source>
</evidence>
<dbReference type="InterPro" id="IPR000740">
    <property type="entry name" value="GrpE"/>
</dbReference>
<feature type="coiled-coil region" evidence="13">
    <location>
        <begin position="48"/>
        <end position="96"/>
    </location>
</feature>
<dbReference type="Proteomes" id="UP000264445">
    <property type="component" value="Unassembled WGS sequence"/>
</dbReference>
<dbReference type="PANTHER" id="PTHR21237">
    <property type="entry name" value="GRPE PROTEIN"/>
    <property type="match status" value="1"/>
</dbReference>
<evidence type="ECO:0000313" key="16">
    <source>
        <dbReference type="Proteomes" id="UP000264445"/>
    </source>
</evidence>
<dbReference type="GO" id="GO:0006457">
    <property type="term" value="P:protein folding"/>
    <property type="evidence" value="ECO:0007669"/>
    <property type="project" value="InterPro"/>
</dbReference>
<dbReference type="PANTHER" id="PTHR21237:SF23">
    <property type="entry name" value="GRPE PROTEIN HOMOLOG, MITOCHONDRIAL"/>
    <property type="match status" value="1"/>
</dbReference>
<comment type="subunit">
    <text evidence="3 10">Homodimer.</text>
</comment>
<keyword evidence="6 10" id="KW-0143">Chaperone</keyword>
<proteinExistence type="inferred from homology"/>
<feature type="compositionally biased region" description="Basic and acidic residues" evidence="14">
    <location>
        <begin position="1"/>
        <end position="21"/>
    </location>
</feature>
<dbReference type="FunFam" id="2.30.22.10:FF:000001">
    <property type="entry name" value="Protein GrpE"/>
    <property type="match status" value="1"/>
</dbReference>
<dbReference type="EMBL" id="DOLB01000165">
    <property type="protein sequence ID" value="HBT50339.1"/>
    <property type="molecule type" value="Genomic_DNA"/>
</dbReference>
<evidence type="ECO:0000256" key="3">
    <source>
        <dbReference type="ARBA" id="ARBA00011738"/>
    </source>
</evidence>
<evidence type="ECO:0000256" key="11">
    <source>
        <dbReference type="RuleBase" id="RU000639"/>
    </source>
</evidence>
<keyword evidence="5 10" id="KW-0346">Stress response</keyword>
<keyword evidence="4 10" id="KW-0963">Cytoplasm</keyword>
<evidence type="ECO:0000256" key="1">
    <source>
        <dbReference type="ARBA" id="ARBA00004496"/>
    </source>
</evidence>
<sequence length="204" mass="24169">MEELEKDKIERNEEMSEEIKGEGPPSELEQSEEVVEEKIETEVEQKKEPSLEEIVEELRKKLEEKEKEAKEYLDIAQRIKAEFDNYRKRTEKEKAEMISYGQEQVIIELLPVIDNFERALATEGDYNSLREGLELIYRQFKKVLDKFEVREIEAEGQMFDPYKHHALAQEEVEGKQPNEIIEVFQKGYYLKDKVIRPSLVKVAK</sequence>
<dbReference type="CDD" id="cd00446">
    <property type="entry name" value="GrpE"/>
    <property type="match status" value="1"/>
</dbReference>
<evidence type="ECO:0000256" key="5">
    <source>
        <dbReference type="ARBA" id="ARBA00023016"/>
    </source>
</evidence>
<evidence type="ECO:0000256" key="14">
    <source>
        <dbReference type="SAM" id="MobiDB-lite"/>
    </source>
</evidence>
<dbReference type="NCBIfam" id="NF010738">
    <property type="entry name" value="PRK14140.1"/>
    <property type="match status" value="1"/>
</dbReference>
<accession>A0A101E707</accession>
<dbReference type="NCBIfam" id="NF010743">
    <property type="entry name" value="PRK14145.1"/>
    <property type="match status" value="1"/>
</dbReference>
<evidence type="ECO:0000256" key="12">
    <source>
        <dbReference type="RuleBase" id="RU004478"/>
    </source>
</evidence>
<comment type="caution">
    <text evidence="15">The sequence shown here is derived from an EMBL/GenBank/DDBJ whole genome shotgun (WGS) entry which is preliminary data.</text>
</comment>
<dbReference type="InterPro" id="IPR009012">
    <property type="entry name" value="GrpE_head"/>
</dbReference>
<protein>
    <recommendedName>
        <fullName evidence="8 10">Protein GrpE</fullName>
    </recommendedName>
    <alternativeName>
        <fullName evidence="9 10">HSP-70 cofactor</fullName>
    </alternativeName>
</protein>
<comment type="function">
    <text evidence="7 10 11">Participates actively in the response to hyperosmotic and heat shock by preventing the aggregation of stress-denatured proteins, in association with DnaK and GrpE. It is the nucleotide exchange factor for DnaK and may function as a thermosensor. Unfolded proteins bind initially to DnaJ; upon interaction with the DnaJ-bound protein, DnaK hydrolyzes its bound ATP, resulting in the formation of a stable complex. GrpE releases ADP from DnaK; ATP binding to DnaK triggers the release of the substrate protein, thus completing the reaction cycle. Several rounds of ATP-dependent interactions between DnaJ, DnaK and GrpE are required for fully efficient folding.</text>
</comment>
<dbReference type="GO" id="GO:0051082">
    <property type="term" value="F:unfolded protein binding"/>
    <property type="evidence" value="ECO:0007669"/>
    <property type="project" value="TreeGrafter"/>
</dbReference>
<dbReference type="HAMAP" id="MF_01151">
    <property type="entry name" value="GrpE"/>
    <property type="match status" value="1"/>
</dbReference>
<dbReference type="Gene3D" id="2.30.22.10">
    <property type="entry name" value="Head domain of nucleotide exchange factor GrpE"/>
    <property type="match status" value="1"/>
</dbReference>
<evidence type="ECO:0000256" key="13">
    <source>
        <dbReference type="SAM" id="Coils"/>
    </source>
</evidence>
<evidence type="ECO:0000256" key="6">
    <source>
        <dbReference type="ARBA" id="ARBA00023186"/>
    </source>
</evidence>
<dbReference type="GO" id="GO:0042803">
    <property type="term" value="F:protein homodimerization activity"/>
    <property type="evidence" value="ECO:0007669"/>
    <property type="project" value="InterPro"/>
</dbReference>
<reference evidence="15 16" key="1">
    <citation type="journal article" date="2018" name="Nat. Biotechnol.">
        <title>A standardized bacterial taxonomy based on genome phylogeny substantially revises the tree of life.</title>
        <authorList>
            <person name="Parks D.H."/>
            <person name="Chuvochina M."/>
            <person name="Waite D.W."/>
            <person name="Rinke C."/>
            <person name="Skarshewski A."/>
            <person name="Chaumeil P.A."/>
            <person name="Hugenholtz P."/>
        </authorList>
    </citation>
    <scope>NUCLEOTIDE SEQUENCE [LARGE SCALE GENOMIC DNA]</scope>
    <source>
        <strain evidence="15">UBA12544</strain>
    </source>
</reference>
<feature type="region of interest" description="Disordered" evidence="14">
    <location>
        <begin position="1"/>
        <end position="45"/>
    </location>
</feature>
<name>A0A101E707_9THEO</name>
<dbReference type="GO" id="GO:0005737">
    <property type="term" value="C:cytoplasm"/>
    <property type="evidence" value="ECO:0007669"/>
    <property type="project" value="UniProtKB-SubCell"/>
</dbReference>
<evidence type="ECO:0000256" key="9">
    <source>
        <dbReference type="ARBA" id="ARBA00076414"/>
    </source>
</evidence>
<gene>
    <name evidence="10" type="primary">grpE</name>
    <name evidence="15" type="ORF">DEA61_11320</name>
</gene>
<comment type="similarity">
    <text evidence="2 10 12">Belongs to the GrpE family.</text>
</comment>
<dbReference type="GO" id="GO:0051087">
    <property type="term" value="F:protein-folding chaperone binding"/>
    <property type="evidence" value="ECO:0007669"/>
    <property type="project" value="InterPro"/>
</dbReference>
<evidence type="ECO:0000256" key="7">
    <source>
        <dbReference type="ARBA" id="ARBA00053401"/>
    </source>
</evidence>
<dbReference type="Pfam" id="PF01025">
    <property type="entry name" value="GrpE"/>
    <property type="match status" value="1"/>
</dbReference>
<organism evidence="15 16">
    <name type="scientific">Caldanaerobacter subterraneus</name>
    <dbReference type="NCBI Taxonomy" id="911092"/>
    <lineage>
        <taxon>Bacteria</taxon>
        <taxon>Bacillati</taxon>
        <taxon>Bacillota</taxon>
        <taxon>Clostridia</taxon>
        <taxon>Thermoanaerobacterales</taxon>
        <taxon>Thermoanaerobacteraceae</taxon>
        <taxon>Caldanaerobacter</taxon>
    </lineage>
</organism>
<evidence type="ECO:0000256" key="4">
    <source>
        <dbReference type="ARBA" id="ARBA00022490"/>
    </source>
</evidence>
<evidence type="ECO:0000256" key="10">
    <source>
        <dbReference type="HAMAP-Rule" id="MF_01151"/>
    </source>
</evidence>
<dbReference type="SUPFAM" id="SSF51064">
    <property type="entry name" value="Head domain of nucleotide exchange factor GrpE"/>
    <property type="match status" value="1"/>
</dbReference>
<dbReference type="GO" id="GO:0000774">
    <property type="term" value="F:adenyl-nucleotide exchange factor activity"/>
    <property type="evidence" value="ECO:0007669"/>
    <property type="project" value="InterPro"/>
</dbReference>
<dbReference type="InterPro" id="IPR013805">
    <property type="entry name" value="GrpE_CC"/>
</dbReference>
<feature type="compositionally biased region" description="Basic and acidic residues" evidence="14">
    <location>
        <begin position="36"/>
        <end position="45"/>
    </location>
</feature>
<comment type="subcellular location">
    <subcellularLocation>
        <location evidence="1 10">Cytoplasm</location>
    </subcellularLocation>
</comment>
<dbReference type="SUPFAM" id="SSF58014">
    <property type="entry name" value="Coiled-coil domain of nucleotide exchange factor GrpE"/>
    <property type="match status" value="1"/>
</dbReference>
<dbReference type="Gene3D" id="3.90.20.20">
    <property type="match status" value="1"/>
</dbReference>
<dbReference type="PRINTS" id="PR00773">
    <property type="entry name" value="GRPEPROTEIN"/>
</dbReference>
<dbReference type="PROSITE" id="PS01071">
    <property type="entry name" value="GRPE"/>
    <property type="match status" value="1"/>
</dbReference>
<dbReference type="RefSeq" id="WP_278429570.1">
    <property type="nucleotide sequence ID" value="NZ_DOLB01000165.1"/>
</dbReference>
<evidence type="ECO:0000256" key="8">
    <source>
        <dbReference type="ARBA" id="ARBA00072274"/>
    </source>
</evidence>